<comment type="caution">
    <text evidence="3">The sequence shown here is derived from an EMBL/GenBank/DDBJ whole genome shotgun (WGS) entry which is preliminary data.</text>
</comment>
<organism evidence="3 4">
    <name type="scientific">Plesiocystis pacifica SIR-1</name>
    <dbReference type="NCBI Taxonomy" id="391625"/>
    <lineage>
        <taxon>Bacteria</taxon>
        <taxon>Pseudomonadati</taxon>
        <taxon>Myxococcota</taxon>
        <taxon>Polyangia</taxon>
        <taxon>Nannocystales</taxon>
        <taxon>Nannocystaceae</taxon>
        <taxon>Plesiocystis</taxon>
    </lineage>
</organism>
<feature type="region of interest" description="Disordered" evidence="1">
    <location>
        <begin position="25"/>
        <end position="52"/>
    </location>
</feature>
<evidence type="ECO:0008006" key="5">
    <source>
        <dbReference type="Google" id="ProtNLM"/>
    </source>
</evidence>
<gene>
    <name evidence="3" type="ORF">PPSIR1_12998</name>
</gene>
<protein>
    <recommendedName>
        <fullName evidence="5">Lipoprotein</fullName>
    </recommendedName>
</protein>
<dbReference type="EMBL" id="ABCS01000008">
    <property type="protein sequence ID" value="EDM80801.1"/>
    <property type="molecule type" value="Genomic_DNA"/>
</dbReference>
<sequence length="657" mass="70382">MSQTPGRLRLAWVAVLGLGAVTCSAPDSDAGGPSRDPLPRGLVPMDQAIQPTEGPHLAEPVLHRFGEQVFLYVANSNDTVATYEVTPAGTLVLTDERAPGVDEVRCTTLAIHEPSASLYCGNDDVSALDRYSLADPTRPVRDGQWPLYDDFRGLAADLEVHGDRLLIGSWDLGLVSMGIGPDGQLDGELVEAGIEGNFRRLTSAGEGRVWALTADRGVLMLEHAGAGAFTELAQLPIDGPAMDLGFDQDHAGEGGLERAAVALGSMGAQIVEWDGQSLRAGTSVHPPGVVSAADLDGDALAAVTLTGAYLYDLRADAHERVADRPGGGWAPDEPPVAGYLDDGRWTSVEREGSLLHARMFEGELFMTDWNYIERVGVDLDGYPVGIDIQRAAYHAEGDAWIGVGVRNPGAVVQRVELLGVGGVVLNTAELGPFETAALYFPAERFELANPELVIAVVRERGLPVREYGSMVLRRPAAQGWPVEVHGAPAPGEAVPPVTLARSLEAVPGSPVETVTLPNARPERVVFLGSDCAAMWPELDDMAWRMREGDLRSPDGDDAQARGFLAIFDDLTVRGKETRWRLVGLPWGFFGTELPPELGMANPWSDLYEDGFGIHELPGAAHHPTDYELDADGRVIAVEREYRGTHPLWAGSVAPPPE</sequence>
<keyword evidence="4" id="KW-1185">Reference proteome</keyword>
<dbReference type="Proteomes" id="UP000005801">
    <property type="component" value="Unassembled WGS sequence"/>
</dbReference>
<evidence type="ECO:0000256" key="1">
    <source>
        <dbReference type="SAM" id="MobiDB-lite"/>
    </source>
</evidence>
<feature type="signal peptide" evidence="2">
    <location>
        <begin position="1"/>
        <end position="25"/>
    </location>
</feature>
<dbReference type="STRING" id="391625.PPSIR1_12998"/>
<evidence type="ECO:0000256" key="2">
    <source>
        <dbReference type="SAM" id="SignalP"/>
    </source>
</evidence>
<dbReference type="RefSeq" id="WP_006970153.1">
    <property type="nucleotide sequence ID" value="NZ_ABCS01000008.1"/>
</dbReference>
<evidence type="ECO:0000313" key="3">
    <source>
        <dbReference type="EMBL" id="EDM80801.1"/>
    </source>
</evidence>
<evidence type="ECO:0000313" key="4">
    <source>
        <dbReference type="Proteomes" id="UP000005801"/>
    </source>
</evidence>
<accession>A6G0A4</accession>
<keyword evidence="2" id="KW-0732">Signal</keyword>
<name>A6G0A4_9BACT</name>
<dbReference type="AlphaFoldDB" id="A6G0A4"/>
<feature type="chain" id="PRO_5002697348" description="Lipoprotein" evidence="2">
    <location>
        <begin position="26"/>
        <end position="657"/>
    </location>
</feature>
<reference evidence="3 4" key="1">
    <citation type="submission" date="2007-06" db="EMBL/GenBank/DDBJ databases">
        <authorList>
            <person name="Shimkets L."/>
            <person name="Ferriera S."/>
            <person name="Johnson J."/>
            <person name="Kravitz S."/>
            <person name="Beeson K."/>
            <person name="Sutton G."/>
            <person name="Rogers Y.-H."/>
            <person name="Friedman R."/>
            <person name="Frazier M."/>
            <person name="Venter J.C."/>
        </authorList>
    </citation>
    <scope>NUCLEOTIDE SEQUENCE [LARGE SCALE GENOMIC DNA]</scope>
    <source>
        <strain evidence="3 4">SIR-1</strain>
    </source>
</reference>
<proteinExistence type="predicted"/>